<name>A0A2X2BZ02_PSELU</name>
<evidence type="ECO:0000259" key="2">
    <source>
        <dbReference type="Pfam" id="PF01464"/>
    </source>
</evidence>
<dbReference type="EMBL" id="JADTXM010000015">
    <property type="protein sequence ID" value="MBH3440909.1"/>
    <property type="molecule type" value="Genomic_DNA"/>
</dbReference>
<dbReference type="Proteomes" id="UP000638986">
    <property type="component" value="Unassembled WGS sequence"/>
</dbReference>
<dbReference type="SUPFAM" id="SSF53955">
    <property type="entry name" value="Lysozyme-like"/>
    <property type="match status" value="1"/>
</dbReference>
<feature type="chain" id="PRO_5015857111" evidence="1">
    <location>
        <begin position="28"/>
        <end position="169"/>
    </location>
</feature>
<evidence type="ECO:0000256" key="1">
    <source>
        <dbReference type="SAM" id="SignalP"/>
    </source>
</evidence>
<dbReference type="AlphaFoldDB" id="A0A2X2BZ02"/>
<dbReference type="Gene3D" id="1.10.530.10">
    <property type="match status" value="1"/>
</dbReference>
<dbReference type="Pfam" id="PF01464">
    <property type="entry name" value="SLT"/>
    <property type="match status" value="1"/>
</dbReference>
<dbReference type="CDD" id="cd13400">
    <property type="entry name" value="LT_IagB-like"/>
    <property type="match status" value="1"/>
</dbReference>
<evidence type="ECO:0000313" key="6">
    <source>
        <dbReference type="Proteomes" id="UP000638986"/>
    </source>
</evidence>
<gene>
    <name evidence="3" type="ORF">I5Q09_19690</name>
    <name evidence="4" type="ORF">NCTC11842_00136</name>
</gene>
<reference evidence="3 6" key="2">
    <citation type="submission" date="2020-11" db="EMBL/GenBank/DDBJ databases">
        <title>Enhanced detection system for hospital associated transmission using whole genome sequencing surveillance.</title>
        <authorList>
            <person name="Harrison L.H."/>
            <person name="Van Tyne D."/>
            <person name="Marsh J.W."/>
            <person name="Griffith M.P."/>
            <person name="Snyder D.J."/>
            <person name="Cooper V.S."/>
            <person name="Mustapha M."/>
        </authorList>
    </citation>
    <scope>NUCLEOTIDE SEQUENCE [LARGE SCALE GENOMIC DNA]</scope>
    <source>
        <strain evidence="3 6">PSB00013</strain>
    </source>
</reference>
<evidence type="ECO:0000313" key="4">
    <source>
        <dbReference type="EMBL" id="SPY99991.1"/>
    </source>
</evidence>
<evidence type="ECO:0000313" key="5">
    <source>
        <dbReference type="Proteomes" id="UP000250443"/>
    </source>
</evidence>
<dbReference type="EMBL" id="UAUF01000002">
    <property type="protein sequence ID" value="SPY99991.1"/>
    <property type="molecule type" value="Genomic_DNA"/>
</dbReference>
<dbReference type="InterPro" id="IPR008258">
    <property type="entry name" value="Transglycosylase_SLT_dom_1"/>
</dbReference>
<dbReference type="InterPro" id="IPR023346">
    <property type="entry name" value="Lysozyme-like_dom_sf"/>
</dbReference>
<dbReference type="Proteomes" id="UP000250443">
    <property type="component" value="Unassembled WGS sequence"/>
</dbReference>
<reference evidence="4 5" key="1">
    <citation type="submission" date="2018-06" db="EMBL/GenBank/DDBJ databases">
        <authorList>
            <consortium name="Pathogen Informatics"/>
            <person name="Doyle S."/>
        </authorList>
    </citation>
    <scope>NUCLEOTIDE SEQUENCE [LARGE SCALE GENOMIC DNA]</scope>
    <source>
        <strain evidence="4 5">NCTC11842</strain>
    </source>
</reference>
<organism evidence="4 5">
    <name type="scientific">Pseudomonas luteola</name>
    <dbReference type="NCBI Taxonomy" id="47886"/>
    <lineage>
        <taxon>Bacteria</taxon>
        <taxon>Pseudomonadati</taxon>
        <taxon>Pseudomonadota</taxon>
        <taxon>Gammaproteobacteria</taxon>
        <taxon>Pseudomonadales</taxon>
        <taxon>Pseudomonadaceae</taxon>
        <taxon>Pseudomonas</taxon>
    </lineage>
</organism>
<keyword evidence="1" id="KW-0732">Signal</keyword>
<proteinExistence type="predicted"/>
<accession>A0A2X2BZ02</accession>
<protein>
    <submittedName>
        <fullName evidence="4">Conjugal transfer protein</fullName>
    </submittedName>
    <submittedName>
        <fullName evidence="3">Lytic transglycosylase domain-containing protein</fullName>
    </submittedName>
</protein>
<sequence length="169" mass="18454">MLIGWAKPFVLALVTVVASSFAVQTMAAPLVPLTAQCVETAAKRNGIHPDILWAILMVEGGSVGRNSKANTNGTYDIGPFQINSTHRQTIAQHGIPESVLRNNGCVNAEVAAWHLSQTLTDEVLSSVTDDESYLRAIARYHSATPQYNIIYAKKLRIAFERIYASQEAK</sequence>
<feature type="domain" description="Transglycosylase SLT" evidence="2">
    <location>
        <begin position="37"/>
        <end position="120"/>
    </location>
</feature>
<evidence type="ECO:0000313" key="3">
    <source>
        <dbReference type="EMBL" id="MBH3440909.1"/>
    </source>
</evidence>
<dbReference type="RefSeq" id="WP_112297464.1">
    <property type="nucleotide sequence ID" value="NZ_JAAMQY010000010.1"/>
</dbReference>
<feature type="signal peptide" evidence="1">
    <location>
        <begin position="1"/>
        <end position="27"/>
    </location>
</feature>